<proteinExistence type="inferred from homology"/>
<dbReference type="PROSITE" id="PS00502">
    <property type="entry name" value="POLYGALACTURONASE"/>
    <property type="match status" value="1"/>
</dbReference>
<evidence type="ECO:0000256" key="5">
    <source>
        <dbReference type="SAM" id="SignalP"/>
    </source>
</evidence>
<dbReference type="AlphaFoldDB" id="E8V2Q6"/>
<dbReference type="InterPro" id="IPR000743">
    <property type="entry name" value="Glyco_hydro_28"/>
</dbReference>
<dbReference type="EMBL" id="CP002467">
    <property type="protein sequence ID" value="ADV83531.1"/>
    <property type="molecule type" value="Genomic_DNA"/>
</dbReference>
<gene>
    <name evidence="6" type="ordered locus">AciPR4_2758</name>
</gene>
<dbReference type="GO" id="GO:0004650">
    <property type="term" value="F:polygalacturonase activity"/>
    <property type="evidence" value="ECO:0007669"/>
    <property type="project" value="InterPro"/>
</dbReference>
<dbReference type="PANTHER" id="PTHR31339">
    <property type="entry name" value="PECTIN LYASE-RELATED"/>
    <property type="match status" value="1"/>
</dbReference>
<dbReference type="InterPro" id="IPR012334">
    <property type="entry name" value="Pectin_lyas_fold"/>
</dbReference>
<dbReference type="eggNOG" id="COG5434">
    <property type="taxonomic scope" value="Bacteria"/>
</dbReference>
<evidence type="ECO:0000256" key="4">
    <source>
        <dbReference type="RuleBase" id="RU361169"/>
    </source>
</evidence>
<dbReference type="HOGENOM" id="CLU_016031_0_0_0"/>
<dbReference type="InterPro" id="IPR051801">
    <property type="entry name" value="GH28_Enzymes"/>
</dbReference>
<dbReference type="KEGG" id="tsa:AciPR4_2758"/>
<dbReference type="Proteomes" id="UP000006844">
    <property type="component" value="Chromosome"/>
</dbReference>
<accession>E8V2Q6</accession>
<dbReference type="RefSeq" id="WP_013569264.1">
    <property type="nucleotide sequence ID" value="NC_014963.1"/>
</dbReference>
<organism evidence="6 7">
    <name type="scientific">Terriglobus saanensis (strain ATCC BAA-1853 / DSM 23119 / SP1PR4)</name>
    <dbReference type="NCBI Taxonomy" id="401053"/>
    <lineage>
        <taxon>Bacteria</taxon>
        <taxon>Pseudomonadati</taxon>
        <taxon>Acidobacteriota</taxon>
        <taxon>Terriglobia</taxon>
        <taxon>Terriglobales</taxon>
        <taxon>Acidobacteriaceae</taxon>
        <taxon>Terriglobus</taxon>
    </lineage>
</organism>
<evidence type="ECO:0000256" key="2">
    <source>
        <dbReference type="ARBA" id="ARBA00022801"/>
    </source>
</evidence>
<dbReference type="SUPFAM" id="SSF51126">
    <property type="entry name" value="Pectin lyase-like"/>
    <property type="match status" value="1"/>
</dbReference>
<evidence type="ECO:0000256" key="1">
    <source>
        <dbReference type="ARBA" id="ARBA00008834"/>
    </source>
</evidence>
<evidence type="ECO:0000313" key="7">
    <source>
        <dbReference type="Proteomes" id="UP000006844"/>
    </source>
</evidence>
<keyword evidence="5" id="KW-0732">Signal</keyword>
<protein>
    <submittedName>
        <fullName evidence="6">Glycoside hydrolase family 28</fullName>
    </submittedName>
</protein>
<evidence type="ECO:0000313" key="6">
    <source>
        <dbReference type="EMBL" id="ADV83531.1"/>
    </source>
</evidence>
<dbReference type="Gene3D" id="2.160.20.10">
    <property type="entry name" value="Single-stranded right-handed beta-helix, Pectin lyase-like"/>
    <property type="match status" value="1"/>
</dbReference>
<dbReference type="GO" id="GO:0005975">
    <property type="term" value="P:carbohydrate metabolic process"/>
    <property type="evidence" value="ECO:0007669"/>
    <property type="project" value="InterPro"/>
</dbReference>
<dbReference type="InterPro" id="IPR011050">
    <property type="entry name" value="Pectin_lyase_fold/virulence"/>
</dbReference>
<evidence type="ECO:0000256" key="3">
    <source>
        <dbReference type="ARBA" id="ARBA00023295"/>
    </source>
</evidence>
<keyword evidence="2 4" id="KW-0378">Hydrolase</keyword>
<feature type="chain" id="PRO_5003232806" evidence="5">
    <location>
        <begin position="22"/>
        <end position="460"/>
    </location>
</feature>
<dbReference type="PANTHER" id="PTHR31339:SF9">
    <property type="entry name" value="PLASMIN AND FIBRONECTIN-BINDING PROTEIN A"/>
    <property type="match status" value="1"/>
</dbReference>
<dbReference type="STRING" id="401053.AciPR4_2758"/>
<feature type="signal peptide" evidence="5">
    <location>
        <begin position="1"/>
        <end position="21"/>
    </location>
</feature>
<reference evidence="6 7" key="1">
    <citation type="journal article" date="2012" name="Stand. Genomic Sci.">
        <title>Complete genome sequence of Terriglobus saanensis type strain SP1PR4(T), an Acidobacteria from tundra soil.</title>
        <authorList>
            <person name="Rawat S.R."/>
            <person name="Mannisto M.K."/>
            <person name="Starovoytov V."/>
            <person name="Goodwin L."/>
            <person name="Nolan M."/>
            <person name="Hauser L."/>
            <person name="Land M."/>
            <person name="Davenport K.W."/>
            <person name="Woyke T."/>
            <person name="Haggblom M.M."/>
        </authorList>
    </citation>
    <scope>NUCLEOTIDE SEQUENCE</scope>
    <source>
        <strain evidence="7">ATCC BAA-1853 / DSM 23119 / SP1PR4</strain>
    </source>
</reference>
<name>E8V2Q6_TERSS</name>
<dbReference type="Pfam" id="PF00295">
    <property type="entry name" value="Glyco_hydro_28"/>
    <property type="match status" value="1"/>
</dbReference>
<sequence length="460" mass="49649">MIRTASFALPFFCSFALSVLAQDTRHVAEPVIPPACIVLRAQLHAEKNTLREADEQRLDTDRIQKAIDTCGSGRAVALRTDGAANAFLTGPLELREGVTLLVEKGVTLYASRDPKLYDTQPGGCGTSGPDSRPCRPLLSVKDVKNAAIMGEGTIDGRGGSTLLGKTYSWWQQSRAAEPTNLKYSAPRLLVASHADGLILYRIRLHNSANFHVAVNGTDGFTAWGVHLLTPTIRGTDARNTDGIDPGSSQNVTITKSWIDNGDDNIAIKAGVHHMSVIDNHFYSGHGMSMGSEARDESEILVDTLTLDHTTSGIRIKSNVQRGGMVRGVVYRNLCMRDVAVPISISPFYNGQTTDGIDDLGLKGSFTPDYKGIRVENVLSLTPGIVQVAGLNPEHPTEITLDGVEVRGVKPEQVRARYSNITFGPKGANFTFSGTGVTNTPPAPKLQMDFSCANKFVPYQD</sequence>
<keyword evidence="7" id="KW-1185">Reference proteome</keyword>
<keyword evidence="3 4" id="KW-0326">Glycosidase</keyword>
<comment type="similarity">
    <text evidence="1 4">Belongs to the glycosyl hydrolase 28 family.</text>
</comment>